<comment type="caution">
    <text evidence="2">The sequence shown here is derived from an EMBL/GenBank/DDBJ whole genome shotgun (WGS) entry which is preliminary data.</text>
</comment>
<keyword evidence="3" id="KW-1185">Reference proteome</keyword>
<keyword evidence="2" id="KW-0378">Hydrolase</keyword>
<dbReference type="SUPFAM" id="SSF53474">
    <property type="entry name" value="alpha/beta-Hydrolases"/>
    <property type="match status" value="1"/>
</dbReference>
<dbReference type="RefSeq" id="WP_205381874.1">
    <property type="nucleotide sequence ID" value="NZ_JAFFZS010000003.1"/>
</dbReference>
<accession>A0ABS2VKM8</accession>
<sequence length="316" mass="32985">MSAQATTVTTDDGARLHVTVAGDPDAPLTAVLCHGYMLDATAWQFQVPDLGRVSRLVLFDQRGHGRSTLGAAPVTVERLGDDLRQVLGATAPTGPVVLVGHSMGGMAIMALASACPELFGTRVAGTALLSTSAGQLNGTPMGLPPAAARVLHLALATGLPRLARVPRAVDTVRRYTGRIAFLLSRPLLYGDPVDPIAARLTIQAMTRVPTMTIAACYPALMAHDQLAALPVLARCPVLVAVGAQDQITPASHSATLAAGIPSADLAVVPRASHLLPLERPAEVNRLLLELVARSTADAVGGNGLPRARARRRRRRP</sequence>
<dbReference type="GO" id="GO:0016787">
    <property type="term" value="F:hydrolase activity"/>
    <property type="evidence" value="ECO:0007669"/>
    <property type="project" value="UniProtKB-KW"/>
</dbReference>
<dbReference type="InterPro" id="IPR029058">
    <property type="entry name" value="AB_hydrolase_fold"/>
</dbReference>
<dbReference type="EMBL" id="JAFFZS010000003">
    <property type="protein sequence ID" value="MBN0043652.1"/>
    <property type="molecule type" value="Genomic_DNA"/>
</dbReference>
<dbReference type="Gene3D" id="3.40.50.1820">
    <property type="entry name" value="alpha/beta hydrolase"/>
    <property type="match status" value="1"/>
</dbReference>
<reference evidence="2 3" key="1">
    <citation type="submission" date="2021-02" db="EMBL/GenBank/DDBJ databases">
        <title>Whole genome sequencing of Streptomyces actuosus VRA1.</title>
        <authorList>
            <person name="Sen G."/>
            <person name="Sen A."/>
        </authorList>
    </citation>
    <scope>NUCLEOTIDE SEQUENCE [LARGE SCALE GENOMIC DNA]</scope>
    <source>
        <strain evidence="2 3">VRA1</strain>
    </source>
</reference>
<dbReference type="Proteomes" id="UP000788262">
    <property type="component" value="Unassembled WGS sequence"/>
</dbReference>
<evidence type="ECO:0000259" key="1">
    <source>
        <dbReference type="Pfam" id="PF12697"/>
    </source>
</evidence>
<gene>
    <name evidence="2" type="ORF">JS756_05940</name>
</gene>
<dbReference type="PANTHER" id="PTHR43689:SF8">
    <property type="entry name" value="ALPHA_BETA-HYDROLASES SUPERFAMILY PROTEIN"/>
    <property type="match status" value="1"/>
</dbReference>
<feature type="domain" description="AB hydrolase-1" evidence="1">
    <location>
        <begin position="31"/>
        <end position="285"/>
    </location>
</feature>
<dbReference type="PANTHER" id="PTHR43689">
    <property type="entry name" value="HYDROLASE"/>
    <property type="match status" value="1"/>
</dbReference>
<protein>
    <submittedName>
        <fullName evidence="2">Alpha/beta hydrolase</fullName>
    </submittedName>
</protein>
<proteinExistence type="predicted"/>
<dbReference type="Pfam" id="PF12697">
    <property type="entry name" value="Abhydrolase_6"/>
    <property type="match status" value="1"/>
</dbReference>
<evidence type="ECO:0000313" key="2">
    <source>
        <dbReference type="EMBL" id="MBN0043652.1"/>
    </source>
</evidence>
<name>A0ABS2VKM8_STRAS</name>
<evidence type="ECO:0000313" key="3">
    <source>
        <dbReference type="Proteomes" id="UP000788262"/>
    </source>
</evidence>
<organism evidence="2 3">
    <name type="scientific">Streptomyces actuosus</name>
    <dbReference type="NCBI Taxonomy" id="1885"/>
    <lineage>
        <taxon>Bacteria</taxon>
        <taxon>Bacillati</taxon>
        <taxon>Actinomycetota</taxon>
        <taxon>Actinomycetes</taxon>
        <taxon>Kitasatosporales</taxon>
        <taxon>Streptomycetaceae</taxon>
        <taxon>Streptomyces</taxon>
    </lineage>
</organism>
<dbReference type="InterPro" id="IPR000073">
    <property type="entry name" value="AB_hydrolase_1"/>
</dbReference>